<dbReference type="GO" id="GO:0005634">
    <property type="term" value="C:nucleus"/>
    <property type="evidence" value="ECO:0007669"/>
    <property type="project" value="TreeGrafter"/>
</dbReference>
<dbReference type="PANTHER" id="PTHR15885:SF1">
    <property type="entry name" value="COILED-COIL DOMAIN-CONTAINING PROTEIN 174"/>
    <property type="match status" value="1"/>
</dbReference>
<dbReference type="Pfam" id="PF13300">
    <property type="entry name" value="DUF4078"/>
    <property type="match status" value="1"/>
</dbReference>
<dbReference type="OrthoDB" id="333551at2759"/>
<evidence type="ECO:0000313" key="3">
    <source>
        <dbReference type="EMBL" id="KPI41898.1"/>
    </source>
</evidence>
<feature type="compositionally biased region" description="Basic and acidic residues" evidence="2">
    <location>
        <begin position="73"/>
        <end position="89"/>
    </location>
</feature>
<dbReference type="STRING" id="1664694.A0A0N0NNS8"/>
<comment type="caution">
    <text evidence="3">The sequence shown here is derived from an EMBL/GenBank/DDBJ whole genome shotgun (WGS) entry which is preliminary data.</text>
</comment>
<accession>A0A0N0NNS8</accession>
<evidence type="ECO:0000256" key="2">
    <source>
        <dbReference type="SAM" id="MobiDB-lite"/>
    </source>
</evidence>
<feature type="region of interest" description="Disordered" evidence="2">
    <location>
        <begin position="1"/>
        <end position="89"/>
    </location>
</feature>
<evidence type="ECO:0000256" key="1">
    <source>
        <dbReference type="ARBA" id="ARBA00023054"/>
    </source>
</evidence>
<feature type="compositionally biased region" description="Low complexity" evidence="2">
    <location>
        <begin position="1"/>
        <end position="14"/>
    </location>
</feature>
<feature type="region of interest" description="Disordered" evidence="2">
    <location>
        <begin position="121"/>
        <end position="151"/>
    </location>
</feature>
<feature type="region of interest" description="Disordered" evidence="2">
    <location>
        <begin position="253"/>
        <end position="312"/>
    </location>
</feature>
<dbReference type="InterPro" id="IPR025066">
    <property type="entry name" value="CCDC174-like"/>
</dbReference>
<dbReference type="VEuPathDB" id="FungiDB:AB675_5680"/>
<evidence type="ECO:0000313" key="4">
    <source>
        <dbReference type="Proteomes" id="UP000038010"/>
    </source>
</evidence>
<dbReference type="EMBL" id="LFJN01000008">
    <property type="protein sequence ID" value="KPI41898.1"/>
    <property type="molecule type" value="Genomic_DNA"/>
</dbReference>
<gene>
    <name evidence="3" type="ORF">AB675_5680</name>
</gene>
<sequence>MTSSGLNLSNLISSAKTPSNHNGTVPSTKNKASGSKSSIFTAHNKNVKKRAAADEQSSGEQRHKTSANIGRASDTDLHRSKRKMLEKTRLYNAMKRGEYLDQNGEHDRGGLVDFDKKWADSQEDHDELVESSSDNDSSDDNDNENPDQEEKQVQWLDEFSRLITGTPAQHRKYLRRQRIQLAAQAAMEDASARPALPSTLIYGDTIQTAAFNPDTVISDRMSELAAKRDKEATPPPETHYDGEAEIRTKGTGFYGFSKDEELRKQEQKGLEEERAETERKRKERAEKVEARRREVEERRQAVLAKKAEREGREVDSFLEGLGEEMLAGADTSKGGNDGGVG</sequence>
<keyword evidence="4" id="KW-1185">Reference proteome</keyword>
<keyword evidence="1" id="KW-0175">Coiled coil</keyword>
<dbReference type="Proteomes" id="UP000038010">
    <property type="component" value="Unassembled WGS sequence"/>
</dbReference>
<organism evidence="3 4">
    <name type="scientific">Cyphellophora attinorum</name>
    <dbReference type="NCBI Taxonomy" id="1664694"/>
    <lineage>
        <taxon>Eukaryota</taxon>
        <taxon>Fungi</taxon>
        <taxon>Dikarya</taxon>
        <taxon>Ascomycota</taxon>
        <taxon>Pezizomycotina</taxon>
        <taxon>Eurotiomycetes</taxon>
        <taxon>Chaetothyriomycetidae</taxon>
        <taxon>Chaetothyriales</taxon>
        <taxon>Cyphellophoraceae</taxon>
        <taxon>Cyphellophora</taxon>
    </lineage>
</organism>
<reference evidence="3 4" key="1">
    <citation type="submission" date="2015-06" db="EMBL/GenBank/DDBJ databases">
        <title>Draft genome of the ant-associated black yeast Phialophora attae CBS 131958.</title>
        <authorList>
            <person name="Moreno L.F."/>
            <person name="Stielow B.J."/>
            <person name="de Hoog S."/>
            <person name="Vicente V.A."/>
            <person name="Weiss V.A."/>
            <person name="de Vries M."/>
            <person name="Cruz L.M."/>
            <person name="Souza E.M."/>
        </authorList>
    </citation>
    <scope>NUCLEOTIDE SEQUENCE [LARGE SCALE GENOMIC DNA]</scope>
    <source>
        <strain evidence="3 4">CBS 131958</strain>
    </source>
</reference>
<dbReference type="PANTHER" id="PTHR15885">
    <property type="entry name" value="COILED-COIL DOMAIN-CONTAINING PROTEIN 174"/>
    <property type="match status" value="1"/>
</dbReference>
<dbReference type="RefSeq" id="XP_018001861.1">
    <property type="nucleotide sequence ID" value="XM_018145913.1"/>
</dbReference>
<dbReference type="GeneID" id="28737793"/>
<feature type="compositionally biased region" description="Acidic residues" evidence="2">
    <location>
        <begin position="136"/>
        <end position="147"/>
    </location>
</feature>
<proteinExistence type="predicted"/>
<feature type="compositionally biased region" description="Basic and acidic residues" evidence="2">
    <location>
        <begin position="257"/>
        <end position="312"/>
    </location>
</feature>
<protein>
    <submittedName>
        <fullName evidence="3">Uncharacterized protein</fullName>
    </submittedName>
</protein>
<dbReference type="AlphaFoldDB" id="A0A0N0NNS8"/>
<name>A0A0N0NNS8_9EURO</name>
<feature type="compositionally biased region" description="Polar residues" evidence="2">
    <location>
        <begin position="15"/>
        <end position="44"/>
    </location>
</feature>